<dbReference type="Proteomes" id="UP000277204">
    <property type="component" value="Unassembled WGS sequence"/>
</dbReference>
<sequence length="56" mass="6455">MAVESRKRVSSYLGLVSWMDLHPAPDIHSETRTQYCSIQTPSRYPLLSSYSQLLVR</sequence>
<evidence type="ECO:0000313" key="1">
    <source>
        <dbReference type="EMBL" id="VDP30362.1"/>
    </source>
</evidence>
<dbReference type="AlphaFoldDB" id="A0A3P8BW69"/>
<protein>
    <submittedName>
        <fullName evidence="1">Uncharacterized protein</fullName>
    </submittedName>
</protein>
<reference evidence="1 2" key="1">
    <citation type="submission" date="2018-11" db="EMBL/GenBank/DDBJ databases">
        <authorList>
            <consortium name="Pathogen Informatics"/>
        </authorList>
    </citation>
    <scope>NUCLEOTIDE SEQUENCE [LARGE SCALE GENOMIC DNA]</scope>
    <source>
        <strain evidence="1 2">Zambia</strain>
    </source>
</reference>
<dbReference type="EMBL" id="UZAI01017852">
    <property type="protein sequence ID" value="VDP30362.1"/>
    <property type="molecule type" value="Genomic_DNA"/>
</dbReference>
<proteinExistence type="predicted"/>
<gene>
    <name evidence="1" type="ORF">SMRZ_LOCUS19082</name>
</gene>
<accession>A0A3P8BW69</accession>
<name>A0A3P8BW69_9TREM</name>
<keyword evidence="2" id="KW-1185">Reference proteome</keyword>
<evidence type="ECO:0000313" key="2">
    <source>
        <dbReference type="Proteomes" id="UP000277204"/>
    </source>
</evidence>
<organism evidence="1 2">
    <name type="scientific">Schistosoma margrebowiei</name>
    <dbReference type="NCBI Taxonomy" id="48269"/>
    <lineage>
        <taxon>Eukaryota</taxon>
        <taxon>Metazoa</taxon>
        <taxon>Spiralia</taxon>
        <taxon>Lophotrochozoa</taxon>
        <taxon>Platyhelminthes</taxon>
        <taxon>Trematoda</taxon>
        <taxon>Digenea</taxon>
        <taxon>Strigeidida</taxon>
        <taxon>Schistosomatoidea</taxon>
        <taxon>Schistosomatidae</taxon>
        <taxon>Schistosoma</taxon>
    </lineage>
</organism>